<evidence type="ECO:0000313" key="3">
    <source>
        <dbReference type="Proteomes" id="UP001060919"/>
    </source>
</evidence>
<dbReference type="SUPFAM" id="SSF56784">
    <property type="entry name" value="HAD-like"/>
    <property type="match status" value="1"/>
</dbReference>
<feature type="domain" description="FCP1 homology" evidence="1">
    <location>
        <begin position="27"/>
        <end position="199"/>
    </location>
</feature>
<dbReference type="Gene3D" id="3.40.50.1000">
    <property type="entry name" value="HAD superfamily/HAD-like"/>
    <property type="match status" value="1"/>
</dbReference>
<proteinExistence type="predicted"/>
<keyword evidence="2" id="KW-0378">Hydrolase</keyword>
<protein>
    <submittedName>
        <fullName evidence="2">HAD family hydrolase</fullName>
    </submittedName>
</protein>
<keyword evidence="3" id="KW-1185">Reference proteome</keyword>
<reference evidence="2" key="1">
    <citation type="submission" date="2022-09" db="EMBL/GenBank/DDBJ databases">
        <title>Aureispira anguillicida sp. nov., isolated from Leptocephalus of Japanese eel Anguilla japonica.</title>
        <authorList>
            <person name="Yuasa K."/>
            <person name="Mekata T."/>
            <person name="Ikunari K."/>
        </authorList>
    </citation>
    <scope>NUCLEOTIDE SEQUENCE</scope>
    <source>
        <strain evidence="2">EL160426</strain>
    </source>
</reference>
<sequence>MSRISTKPNLFDRPTVTLLKKGKMKFKNKNKTLLILDLDETLIHGREKPLEKKEDFKVFHFFIYKRPFLKEFLNSVKENFLVAVWSSGSDDYVDEIVKHIFPKNYPLEFVWGRSRCVYRSKRYNEDFGRHTEDYSNPYFYVKPIKKLKKHGFYKNRVLLVDDSPEKCIDNYGNAIYPKEYLGENEDNELLFLLEYLSKLKNIENVREIEKRGWKSGIKINKNSR</sequence>
<dbReference type="InterPro" id="IPR023214">
    <property type="entry name" value="HAD_sf"/>
</dbReference>
<dbReference type="EMBL" id="AP026867">
    <property type="protein sequence ID" value="BDS12798.1"/>
    <property type="molecule type" value="Genomic_DNA"/>
</dbReference>
<gene>
    <name evidence="2" type="ORF">AsAng_0035230</name>
</gene>
<accession>A0A915YH18</accession>
<evidence type="ECO:0000259" key="1">
    <source>
        <dbReference type="PROSITE" id="PS50969"/>
    </source>
</evidence>
<dbReference type="Proteomes" id="UP001060919">
    <property type="component" value="Chromosome"/>
</dbReference>
<dbReference type="PROSITE" id="PS50969">
    <property type="entry name" value="FCP1"/>
    <property type="match status" value="1"/>
</dbReference>
<name>A0A915YH18_9BACT</name>
<dbReference type="InterPro" id="IPR050365">
    <property type="entry name" value="TIM50"/>
</dbReference>
<dbReference type="Pfam" id="PF03031">
    <property type="entry name" value="NIF"/>
    <property type="match status" value="1"/>
</dbReference>
<dbReference type="GO" id="GO:0016787">
    <property type="term" value="F:hydrolase activity"/>
    <property type="evidence" value="ECO:0007669"/>
    <property type="project" value="UniProtKB-KW"/>
</dbReference>
<dbReference type="AlphaFoldDB" id="A0A915YH18"/>
<dbReference type="InterPro" id="IPR004274">
    <property type="entry name" value="FCP1_dom"/>
</dbReference>
<organism evidence="2 3">
    <name type="scientific">Aureispira anguillae</name>
    <dbReference type="NCBI Taxonomy" id="2864201"/>
    <lineage>
        <taxon>Bacteria</taxon>
        <taxon>Pseudomonadati</taxon>
        <taxon>Bacteroidota</taxon>
        <taxon>Saprospiria</taxon>
        <taxon>Saprospirales</taxon>
        <taxon>Saprospiraceae</taxon>
        <taxon>Aureispira</taxon>
    </lineage>
</organism>
<dbReference type="PANTHER" id="PTHR12210">
    <property type="entry name" value="DULLARD PROTEIN PHOSPHATASE"/>
    <property type="match status" value="1"/>
</dbReference>
<dbReference type="InterPro" id="IPR036412">
    <property type="entry name" value="HAD-like_sf"/>
</dbReference>
<evidence type="ECO:0000313" key="2">
    <source>
        <dbReference type="EMBL" id="BDS12798.1"/>
    </source>
</evidence>
<dbReference type="SMART" id="SM00577">
    <property type="entry name" value="CPDc"/>
    <property type="match status" value="1"/>
</dbReference>
<dbReference type="KEGG" id="aup:AsAng_0035230"/>